<proteinExistence type="predicted"/>
<comment type="caution">
    <text evidence="1">The sequence shown here is derived from an EMBL/GenBank/DDBJ whole genome shotgun (WGS) entry which is preliminary data.</text>
</comment>
<gene>
    <name evidence="1" type="ORF">LTR78_006429</name>
</gene>
<dbReference type="InterPro" id="IPR021822">
    <property type="entry name" value="DUF3405"/>
</dbReference>
<sequence length="191" mass="21794">MGLPLNTCLDRVGRWSPYEIVAQSTDLTETPTHRAVAQNTTAGTAIVIRAWDDCVWTLDIVRNIRAIVAETSVPLPAEYQVTVLLHIRNDSLAYEYRDRREDLLVILRVPEDLHAITRTWSYPEMEAAYPDVGAYDISFHSYMPLQQLVLANPAINHVWNWELVVRYTGHYGHLLTNVDKFASQDDAFSPI</sequence>
<keyword evidence="2" id="KW-1185">Reference proteome</keyword>
<dbReference type="EMBL" id="JAUTXT010000024">
    <property type="protein sequence ID" value="KAK3673525.1"/>
    <property type="molecule type" value="Genomic_DNA"/>
</dbReference>
<accession>A0AAE0WKT0</accession>
<dbReference type="Pfam" id="PF11885">
    <property type="entry name" value="DUF3405"/>
    <property type="match status" value="1"/>
</dbReference>
<name>A0AAE0WKT0_9PEZI</name>
<dbReference type="PANTHER" id="PTHR36205">
    <property type="entry name" value="CHROMOSOME 19, WHOLE GENOME SHOTGUN SEQUENCE"/>
    <property type="match status" value="1"/>
</dbReference>
<dbReference type="Proteomes" id="UP001274830">
    <property type="component" value="Unassembled WGS sequence"/>
</dbReference>
<reference evidence="1" key="1">
    <citation type="submission" date="2023-07" db="EMBL/GenBank/DDBJ databases">
        <title>Black Yeasts Isolated from many extreme environments.</title>
        <authorList>
            <person name="Coleine C."/>
            <person name="Stajich J.E."/>
            <person name="Selbmann L."/>
        </authorList>
    </citation>
    <scope>NUCLEOTIDE SEQUENCE</scope>
    <source>
        <strain evidence="1">CCFEE 5485</strain>
    </source>
</reference>
<dbReference type="AlphaFoldDB" id="A0AAE0WKT0"/>
<organism evidence="1 2">
    <name type="scientific">Recurvomyces mirabilis</name>
    <dbReference type="NCBI Taxonomy" id="574656"/>
    <lineage>
        <taxon>Eukaryota</taxon>
        <taxon>Fungi</taxon>
        <taxon>Dikarya</taxon>
        <taxon>Ascomycota</taxon>
        <taxon>Pezizomycotina</taxon>
        <taxon>Dothideomycetes</taxon>
        <taxon>Dothideomycetidae</taxon>
        <taxon>Mycosphaerellales</taxon>
        <taxon>Teratosphaeriaceae</taxon>
        <taxon>Recurvomyces</taxon>
    </lineage>
</organism>
<protein>
    <submittedName>
        <fullName evidence="1">Uncharacterized protein</fullName>
    </submittedName>
</protein>
<dbReference type="PANTHER" id="PTHR36205:SF2">
    <property type="entry name" value="MAJOR FACILITATOR SUPERFAMILY TRANSPORTER"/>
    <property type="match status" value="1"/>
</dbReference>
<evidence type="ECO:0000313" key="1">
    <source>
        <dbReference type="EMBL" id="KAK3673525.1"/>
    </source>
</evidence>
<evidence type="ECO:0000313" key="2">
    <source>
        <dbReference type="Proteomes" id="UP001274830"/>
    </source>
</evidence>